<dbReference type="Pfam" id="PF02899">
    <property type="entry name" value="Phage_int_SAM_1"/>
    <property type="match status" value="1"/>
</dbReference>
<feature type="active site" description="O-(3'-phospho-DNA)-tyrosine intermediate" evidence="10">
    <location>
        <position position="278"/>
    </location>
</feature>
<dbReference type="InterPro" id="IPR004107">
    <property type="entry name" value="Integrase_SAM-like_N"/>
</dbReference>
<name>A0A7V3ZUJ7_UNCW3</name>
<dbReference type="InterPro" id="IPR050090">
    <property type="entry name" value="Tyrosine_recombinase_XerCD"/>
</dbReference>
<dbReference type="Gene3D" id="1.10.443.10">
    <property type="entry name" value="Intergrase catalytic core"/>
    <property type="match status" value="1"/>
</dbReference>
<evidence type="ECO:0000256" key="1">
    <source>
        <dbReference type="ARBA" id="ARBA00004496"/>
    </source>
</evidence>
<evidence type="ECO:0000256" key="8">
    <source>
        <dbReference type="ARBA" id="ARBA00023172"/>
    </source>
</evidence>
<dbReference type="PROSITE" id="PS51900">
    <property type="entry name" value="CB"/>
    <property type="match status" value="1"/>
</dbReference>
<feature type="active site" evidence="10">
    <location>
        <position position="246"/>
    </location>
</feature>
<dbReference type="GO" id="GO:0009037">
    <property type="term" value="F:tyrosine-based site-specific recombinase activity"/>
    <property type="evidence" value="ECO:0007669"/>
    <property type="project" value="UniProtKB-UniRule"/>
</dbReference>
<comment type="function">
    <text evidence="10">Site-specific tyrosine recombinase, which acts by catalyzing the cutting and rejoining of the recombining DNA molecules. The XerC-XerD complex is essential to convert dimers of the bacterial chromosome into monomers to permit their segregation at cell division. It also contributes to the segregational stability of plasmids.</text>
</comment>
<sequence>MTSLDNLIENFSYYLLTERKLSKISTDYYLSDVKFFLTWLKKDVKTINEDEVKEFIRHLSKKGIKPTTLARKISSLKAFFQFLSSEGIIAKNPLEELPVPKIKRSLPEVLTVSEVEQLIKTTETIKNEEGIRAKALLEVLYATGMRVSELLNLKINDVNLEEGFVRIIGKRNKERIVPLGEPAIFAVKEYINLVRPYFLSKKIGLTSYLFLNRRGEKLSRMGFWKILKKYVKMAGIKKKITPHTFRHTFATHLLERGANLRVVQELLGHSNISTTQIYTKMNKEYLKEIYNTFHPRR</sequence>
<evidence type="ECO:0000256" key="2">
    <source>
        <dbReference type="ARBA" id="ARBA00010450"/>
    </source>
</evidence>
<evidence type="ECO:0000259" key="12">
    <source>
        <dbReference type="PROSITE" id="PS51900"/>
    </source>
</evidence>
<dbReference type="CDD" id="cd00798">
    <property type="entry name" value="INT_XerDC_C"/>
    <property type="match status" value="1"/>
</dbReference>
<comment type="caution">
    <text evidence="13">The sequence shown here is derived from an EMBL/GenBank/DDBJ whole genome shotgun (WGS) entry which is preliminary data.</text>
</comment>
<dbReference type="NCBIfam" id="NF001399">
    <property type="entry name" value="PRK00283.1"/>
    <property type="match status" value="1"/>
</dbReference>
<dbReference type="InterPro" id="IPR023009">
    <property type="entry name" value="Tyrosine_recombinase_XerC/XerD"/>
</dbReference>
<keyword evidence="4 10" id="KW-0132">Cell division</keyword>
<dbReference type="SUPFAM" id="SSF56349">
    <property type="entry name" value="DNA breaking-rejoining enzymes"/>
    <property type="match status" value="1"/>
</dbReference>
<feature type="active site" evidence="10">
    <location>
        <position position="146"/>
    </location>
</feature>
<accession>A0A7V3ZUJ7</accession>
<dbReference type="HAMAP" id="MF_01808">
    <property type="entry name" value="Recomb_XerC_XerD"/>
    <property type="match status" value="1"/>
</dbReference>
<evidence type="ECO:0000256" key="5">
    <source>
        <dbReference type="ARBA" id="ARBA00022829"/>
    </source>
</evidence>
<feature type="domain" description="Core-binding (CB)" evidence="12">
    <location>
        <begin position="2"/>
        <end position="84"/>
    </location>
</feature>
<dbReference type="Pfam" id="PF00589">
    <property type="entry name" value="Phage_integrase"/>
    <property type="match status" value="1"/>
</dbReference>
<dbReference type="InterPro" id="IPR011010">
    <property type="entry name" value="DNA_brk_join_enz"/>
</dbReference>
<evidence type="ECO:0000256" key="10">
    <source>
        <dbReference type="HAMAP-Rule" id="MF_01808"/>
    </source>
</evidence>
<feature type="domain" description="Tyr recombinase" evidence="11">
    <location>
        <begin position="105"/>
        <end position="291"/>
    </location>
</feature>
<dbReference type="GO" id="GO:0005737">
    <property type="term" value="C:cytoplasm"/>
    <property type="evidence" value="ECO:0007669"/>
    <property type="project" value="UniProtKB-SubCell"/>
</dbReference>
<dbReference type="PANTHER" id="PTHR30349:SF81">
    <property type="entry name" value="TYROSINE RECOMBINASE XERC"/>
    <property type="match status" value="1"/>
</dbReference>
<dbReference type="NCBIfam" id="TIGR02225">
    <property type="entry name" value="recomb_XerD"/>
    <property type="match status" value="1"/>
</dbReference>
<dbReference type="Gene3D" id="1.10.150.130">
    <property type="match status" value="1"/>
</dbReference>
<comment type="similarity">
    <text evidence="2">Belongs to the 'phage' integrase family. XerD subfamily.</text>
</comment>
<dbReference type="GO" id="GO:0006313">
    <property type="term" value="P:DNA transposition"/>
    <property type="evidence" value="ECO:0007669"/>
    <property type="project" value="UniProtKB-UniRule"/>
</dbReference>
<reference evidence="13" key="1">
    <citation type="journal article" date="2020" name="mSystems">
        <title>Genome- and Community-Level Interaction Insights into Carbon Utilization and Element Cycling Functions of Hydrothermarchaeota in Hydrothermal Sediment.</title>
        <authorList>
            <person name="Zhou Z."/>
            <person name="Liu Y."/>
            <person name="Xu W."/>
            <person name="Pan J."/>
            <person name="Luo Z.H."/>
            <person name="Li M."/>
        </authorList>
    </citation>
    <scope>NUCLEOTIDE SEQUENCE [LARGE SCALE GENOMIC DNA]</scope>
    <source>
        <strain evidence="13">SpSt-697</strain>
    </source>
</reference>
<keyword evidence="5 10" id="KW-0159">Chromosome partition</keyword>
<proteinExistence type="inferred from homology"/>
<dbReference type="EMBL" id="DTDR01000039">
    <property type="protein sequence ID" value="HGK63205.1"/>
    <property type="molecule type" value="Genomic_DNA"/>
</dbReference>
<keyword evidence="9 10" id="KW-0131">Cell cycle</keyword>
<dbReference type="PANTHER" id="PTHR30349">
    <property type="entry name" value="PHAGE INTEGRASE-RELATED"/>
    <property type="match status" value="1"/>
</dbReference>
<dbReference type="PROSITE" id="PS51898">
    <property type="entry name" value="TYR_RECOMBINASE"/>
    <property type="match status" value="1"/>
</dbReference>
<keyword evidence="7 10" id="KW-0238">DNA-binding</keyword>
<keyword evidence="3 10" id="KW-0963">Cytoplasm</keyword>
<dbReference type="InterPro" id="IPR011932">
    <property type="entry name" value="Recomb_XerD"/>
</dbReference>
<protein>
    <recommendedName>
        <fullName evidence="10">Tyrosine recombinase XerC</fullName>
    </recommendedName>
</protein>
<evidence type="ECO:0000313" key="13">
    <source>
        <dbReference type="EMBL" id="HGK63205.1"/>
    </source>
</evidence>
<dbReference type="GO" id="GO:0007059">
    <property type="term" value="P:chromosome segregation"/>
    <property type="evidence" value="ECO:0007669"/>
    <property type="project" value="UniProtKB-UniRule"/>
</dbReference>
<evidence type="ECO:0000256" key="3">
    <source>
        <dbReference type="ARBA" id="ARBA00022490"/>
    </source>
</evidence>
<comment type="subunit">
    <text evidence="10">Forms a cyclic heterotetrameric complex composed of two molecules of XerC and two molecules of XerD.</text>
</comment>
<dbReference type="GO" id="GO:0051301">
    <property type="term" value="P:cell division"/>
    <property type="evidence" value="ECO:0007669"/>
    <property type="project" value="UniProtKB-KW"/>
</dbReference>
<evidence type="ECO:0000256" key="6">
    <source>
        <dbReference type="ARBA" id="ARBA00022908"/>
    </source>
</evidence>
<gene>
    <name evidence="13" type="primary">xerD</name>
    <name evidence="10" type="synonym">xerC</name>
    <name evidence="13" type="ORF">ENU74_01205</name>
</gene>
<evidence type="ECO:0000256" key="4">
    <source>
        <dbReference type="ARBA" id="ARBA00022618"/>
    </source>
</evidence>
<organism evidence="13">
    <name type="scientific">candidate division WOR-3 bacterium</name>
    <dbReference type="NCBI Taxonomy" id="2052148"/>
    <lineage>
        <taxon>Bacteria</taxon>
        <taxon>Bacteria division WOR-3</taxon>
    </lineage>
</organism>
<evidence type="ECO:0000256" key="7">
    <source>
        <dbReference type="ARBA" id="ARBA00023125"/>
    </source>
</evidence>
<feature type="active site" evidence="10">
    <location>
        <position position="243"/>
    </location>
</feature>
<keyword evidence="6 10" id="KW-0229">DNA integration</keyword>
<evidence type="ECO:0000256" key="9">
    <source>
        <dbReference type="ARBA" id="ARBA00023306"/>
    </source>
</evidence>
<feature type="active site" evidence="10">
    <location>
        <position position="269"/>
    </location>
</feature>
<dbReference type="InterPro" id="IPR010998">
    <property type="entry name" value="Integrase_recombinase_N"/>
</dbReference>
<dbReference type="InterPro" id="IPR013762">
    <property type="entry name" value="Integrase-like_cat_sf"/>
</dbReference>
<dbReference type="InterPro" id="IPR044068">
    <property type="entry name" value="CB"/>
</dbReference>
<evidence type="ECO:0000259" key="11">
    <source>
        <dbReference type="PROSITE" id="PS51898"/>
    </source>
</evidence>
<dbReference type="NCBIfam" id="NF040815">
    <property type="entry name" value="recomb_XerA_Arch"/>
    <property type="match status" value="1"/>
</dbReference>
<dbReference type="AlphaFoldDB" id="A0A7V3ZUJ7"/>
<keyword evidence="8 10" id="KW-0233">DNA recombination</keyword>
<feature type="active site" evidence="10">
    <location>
        <position position="170"/>
    </location>
</feature>
<comment type="similarity">
    <text evidence="10">Belongs to the 'phage' integrase family. XerC subfamily.</text>
</comment>
<dbReference type="GO" id="GO:0003677">
    <property type="term" value="F:DNA binding"/>
    <property type="evidence" value="ECO:0007669"/>
    <property type="project" value="UniProtKB-UniRule"/>
</dbReference>
<comment type="subcellular location">
    <subcellularLocation>
        <location evidence="1 10">Cytoplasm</location>
    </subcellularLocation>
</comment>
<dbReference type="InterPro" id="IPR002104">
    <property type="entry name" value="Integrase_catalytic"/>
</dbReference>